<evidence type="ECO:0000313" key="2">
    <source>
        <dbReference type="EMBL" id="AKP67390.1"/>
    </source>
</evidence>
<dbReference type="SUPFAM" id="SSF52091">
    <property type="entry name" value="SpoIIaa-like"/>
    <property type="match status" value="1"/>
</dbReference>
<dbReference type="InterPro" id="IPR036513">
    <property type="entry name" value="STAS_dom_sf"/>
</dbReference>
<dbReference type="OrthoDB" id="2269630at2"/>
<dbReference type="InterPro" id="IPR002645">
    <property type="entry name" value="STAS_dom"/>
</dbReference>
<dbReference type="EMBL" id="CP012034">
    <property type="protein sequence ID" value="AKP67390.1"/>
    <property type="molecule type" value="Genomic_DNA"/>
</dbReference>
<keyword evidence="3" id="KW-1185">Reference proteome</keyword>
<sequence>MNEIILPQNIDIGFENVDMILNQVEDAINDGHQKNVLINASNIKIIDSNMLVFLNILIDKLDQRGKNIQISDMDFLSPDSSQIKFERIKSSDINQLDRYLDENFIVKFGRGQISKNTYERLIQSFKDSVFEFADNTSTHSNSNILYLCGDENPVGNISMTIADVGISIPKRVQQSSKNTDQMIFDVDYIEWAIRQGNSTKMIPESGMGLSEIQSAMKSLGKMIIISNKGYWFQDTDGSIIKKTLSASFPGTLLYMNIELNEYGNSSKHFKLKEPSYQFAF</sequence>
<gene>
    <name evidence="2" type="ORF">ABM34_07460</name>
</gene>
<feature type="domain" description="STAS" evidence="1">
    <location>
        <begin position="1"/>
        <end position="74"/>
    </location>
</feature>
<dbReference type="Proteomes" id="UP000036106">
    <property type="component" value="Chromosome"/>
</dbReference>
<dbReference type="AlphaFoldDB" id="A0A0H4R108"/>
<evidence type="ECO:0000259" key="1">
    <source>
        <dbReference type="PROSITE" id="PS50801"/>
    </source>
</evidence>
<protein>
    <recommendedName>
        <fullName evidence="1">STAS domain-containing protein</fullName>
    </recommendedName>
</protein>
<dbReference type="STRING" id="1007676.ABM34_07460"/>
<dbReference type="PATRIC" id="fig|1007676.4.peg.1499"/>
<evidence type="ECO:0000313" key="3">
    <source>
        <dbReference type="Proteomes" id="UP000036106"/>
    </source>
</evidence>
<dbReference type="RefSeq" id="WP_048704677.1">
    <property type="nucleotide sequence ID" value="NZ_CP012034.1"/>
</dbReference>
<dbReference type="KEGG" id="lgn:ABM34_07460"/>
<proteinExistence type="predicted"/>
<reference evidence="3" key="1">
    <citation type="submission" date="2015-07" db="EMBL/GenBank/DDBJ databases">
        <title>Lactobacillus ginsenosidimutans/EMML 3141/ whole genome sequencing.</title>
        <authorList>
            <person name="Kim M.K."/>
            <person name="Im W.-T."/>
            <person name="Srinivasan S."/>
            <person name="Lee J.-J."/>
        </authorList>
    </citation>
    <scope>NUCLEOTIDE SEQUENCE [LARGE SCALE GENOMIC DNA]</scope>
    <source>
        <strain evidence="3">EMML 3041</strain>
    </source>
</reference>
<name>A0A0H4R108_9LACO</name>
<dbReference type="PROSITE" id="PS50801">
    <property type="entry name" value="STAS"/>
    <property type="match status" value="1"/>
</dbReference>
<accession>A0A0H4R108</accession>
<organism evidence="2 3">
    <name type="scientific">Companilactobacillus ginsenosidimutans</name>
    <dbReference type="NCBI Taxonomy" id="1007676"/>
    <lineage>
        <taxon>Bacteria</taxon>
        <taxon>Bacillati</taxon>
        <taxon>Bacillota</taxon>
        <taxon>Bacilli</taxon>
        <taxon>Lactobacillales</taxon>
        <taxon>Lactobacillaceae</taxon>
        <taxon>Companilactobacillus</taxon>
    </lineage>
</organism>